<reference evidence="1" key="1">
    <citation type="journal article" date="2020" name="Nature">
        <title>Giant virus diversity and host interactions through global metagenomics.</title>
        <authorList>
            <person name="Schulz F."/>
            <person name="Roux S."/>
            <person name="Paez-Espino D."/>
            <person name="Jungbluth S."/>
            <person name="Walsh D.A."/>
            <person name="Denef V.J."/>
            <person name="McMahon K.D."/>
            <person name="Konstantinidis K.T."/>
            <person name="Eloe-Fadrosh E.A."/>
            <person name="Kyrpides N.C."/>
            <person name="Woyke T."/>
        </authorList>
    </citation>
    <scope>NUCLEOTIDE SEQUENCE</scope>
    <source>
        <strain evidence="1">GVMAG-M-3300023184-13</strain>
    </source>
</reference>
<sequence length="132" mass="15163">MRQLLADILRLPVIPENRDTFLEASRNLSELANSLEAHKEDIRTSVCNEELLENMNKTYEKCCDDPNCNKGHDEFLYKINMFDPNGSSGNFDDIYPWLQEIMPLRWCFGAYLLAFIEGINETADALLNKANA</sequence>
<dbReference type="AlphaFoldDB" id="A0A6C0HLR6"/>
<proteinExistence type="predicted"/>
<protein>
    <submittedName>
        <fullName evidence="1">Uncharacterized protein</fullName>
    </submittedName>
</protein>
<dbReference type="EMBL" id="MN739987">
    <property type="protein sequence ID" value="QHT81638.1"/>
    <property type="molecule type" value="Genomic_DNA"/>
</dbReference>
<name>A0A6C0HLR6_9ZZZZ</name>
<evidence type="ECO:0000313" key="1">
    <source>
        <dbReference type="EMBL" id="QHT81638.1"/>
    </source>
</evidence>
<organism evidence="1">
    <name type="scientific">viral metagenome</name>
    <dbReference type="NCBI Taxonomy" id="1070528"/>
    <lineage>
        <taxon>unclassified sequences</taxon>
        <taxon>metagenomes</taxon>
        <taxon>organismal metagenomes</taxon>
    </lineage>
</organism>
<accession>A0A6C0HLR6</accession>